<gene>
    <name evidence="7" type="ORF">B1A_05340</name>
</gene>
<organism evidence="7">
    <name type="scientific">mine drainage metagenome</name>
    <dbReference type="NCBI Taxonomy" id="410659"/>
    <lineage>
        <taxon>unclassified sequences</taxon>
        <taxon>metagenomes</taxon>
        <taxon>ecological metagenomes</taxon>
    </lineage>
</organism>
<evidence type="ECO:0000256" key="1">
    <source>
        <dbReference type="ARBA" id="ARBA00004651"/>
    </source>
</evidence>
<name>T1BI91_9ZZZZ</name>
<accession>T1BI91</accession>
<dbReference type="GO" id="GO:0005886">
    <property type="term" value="C:plasma membrane"/>
    <property type="evidence" value="ECO:0007669"/>
    <property type="project" value="UniProtKB-SubCell"/>
</dbReference>
<sequence length="79" mass="8909">STCSSSIELFATFTSYVRTRHVRMTQLLDVTIVFALREMLVKLYGNRFSAEELIGLCVIIILLIIGRSLTGRYSPHAES</sequence>
<reference evidence="7" key="1">
    <citation type="submission" date="2013-08" db="EMBL/GenBank/DDBJ databases">
        <authorList>
            <person name="Mendez C."/>
            <person name="Richter M."/>
            <person name="Ferrer M."/>
            <person name="Sanchez J."/>
        </authorList>
    </citation>
    <scope>NUCLEOTIDE SEQUENCE</scope>
</reference>
<evidence type="ECO:0000256" key="5">
    <source>
        <dbReference type="ARBA" id="ARBA00023136"/>
    </source>
</evidence>
<evidence type="ECO:0000256" key="6">
    <source>
        <dbReference type="SAM" id="Phobius"/>
    </source>
</evidence>
<protein>
    <submittedName>
        <fullName evidence="7">Uncharacterized protein</fullName>
    </submittedName>
</protein>
<evidence type="ECO:0000256" key="2">
    <source>
        <dbReference type="ARBA" id="ARBA00022475"/>
    </source>
</evidence>
<keyword evidence="2" id="KW-1003">Cell membrane</keyword>
<keyword evidence="4 6" id="KW-1133">Transmembrane helix</keyword>
<keyword evidence="3 6" id="KW-0812">Transmembrane</keyword>
<reference evidence="7" key="2">
    <citation type="journal article" date="2014" name="ISME J.">
        <title>Microbial stratification in low pH oxic and suboxic macroscopic growths along an acid mine drainage.</title>
        <authorList>
            <person name="Mendez-Garcia C."/>
            <person name="Mesa V."/>
            <person name="Sprenger R.R."/>
            <person name="Richter M."/>
            <person name="Diez M.S."/>
            <person name="Solano J."/>
            <person name="Bargiela R."/>
            <person name="Golyshina O.V."/>
            <person name="Manteca A."/>
            <person name="Ramos J.L."/>
            <person name="Gallego J.R."/>
            <person name="Llorente I."/>
            <person name="Martins Dos Santos V.A."/>
            <person name="Jensen O.N."/>
            <person name="Pelaez A.I."/>
            <person name="Sanchez J."/>
            <person name="Ferrer M."/>
        </authorList>
    </citation>
    <scope>NUCLEOTIDE SEQUENCE</scope>
</reference>
<feature type="transmembrane region" description="Helical" evidence="6">
    <location>
        <begin position="53"/>
        <end position="70"/>
    </location>
</feature>
<evidence type="ECO:0000313" key="7">
    <source>
        <dbReference type="EMBL" id="EQD72666.1"/>
    </source>
</evidence>
<comment type="subcellular location">
    <subcellularLocation>
        <location evidence="1">Cell membrane</location>
        <topology evidence="1">Multi-pass membrane protein</topology>
    </subcellularLocation>
</comment>
<dbReference type="AlphaFoldDB" id="T1BI91"/>
<feature type="non-terminal residue" evidence="7">
    <location>
        <position position="1"/>
    </location>
</feature>
<comment type="caution">
    <text evidence="7">The sequence shown here is derived from an EMBL/GenBank/DDBJ whole genome shotgun (WGS) entry which is preliminary data.</text>
</comment>
<evidence type="ECO:0000256" key="3">
    <source>
        <dbReference type="ARBA" id="ARBA00022692"/>
    </source>
</evidence>
<proteinExistence type="predicted"/>
<dbReference type="Pfam" id="PF06146">
    <property type="entry name" value="PsiE"/>
    <property type="match status" value="1"/>
</dbReference>
<dbReference type="EMBL" id="AUZX01003888">
    <property type="protein sequence ID" value="EQD72666.1"/>
    <property type="molecule type" value="Genomic_DNA"/>
</dbReference>
<dbReference type="InterPro" id="IPR020948">
    <property type="entry name" value="P_starv_induced_PsiE-like"/>
</dbReference>
<evidence type="ECO:0000256" key="4">
    <source>
        <dbReference type="ARBA" id="ARBA00022989"/>
    </source>
</evidence>
<keyword evidence="5 6" id="KW-0472">Membrane</keyword>